<organism evidence="2 3">
    <name type="scientific">Rhodocytophaga aerolata</name>
    <dbReference type="NCBI Taxonomy" id="455078"/>
    <lineage>
        <taxon>Bacteria</taxon>
        <taxon>Pseudomonadati</taxon>
        <taxon>Bacteroidota</taxon>
        <taxon>Cytophagia</taxon>
        <taxon>Cytophagales</taxon>
        <taxon>Rhodocytophagaceae</taxon>
        <taxon>Rhodocytophaga</taxon>
    </lineage>
</organism>
<evidence type="ECO:0000256" key="1">
    <source>
        <dbReference type="SAM" id="SignalP"/>
    </source>
</evidence>
<dbReference type="EMBL" id="JAUKPO010000002">
    <property type="protein sequence ID" value="MDO1445927.1"/>
    <property type="molecule type" value="Genomic_DNA"/>
</dbReference>
<dbReference type="RefSeq" id="WP_302036724.1">
    <property type="nucleotide sequence ID" value="NZ_JAUKPO010000002.1"/>
</dbReference>
<dbReference type="Proteomes" id="UP001168528">
    <property type="component" value="Unassembled WGS sequence"/>
</dbReference>
<keyword evidence="1" id="KW-0732">Signal</keyword>
<keyword evidence="3" id="KW-1185">Reference proteome</keyword>
<comment type="caution">
    <text evidence="2">The sequence shown here is derived from an EMBL/GenBank/DDBJ whole genome shotgun (WGS) entry which is preliminary data.</text>
</comment>
<evidence type="ECO:0008006" key="4">
    <source>
        <dbReference type="Google" id="ProtNLM"/>
    </source>
</evidence>
<accession>A0ABT8R1F7</accession>
<dbReference type="PROSITE" id="PS51257">
    <property type="entry name" value="PROKAR_LIPOPROTEIN"/>
    <property type="match status" value="1"/>
</dbReference>
<protein>
    <recommendedName>
        <fullName evidence="4">Lipocalin-like domain-containing protein</fullName>
    </recommendedName>
</protein>
<feature type="chain" id="PRO_5046863682" description="Lipocalin-like domain-containing protein" evidence="1">
    <location>
        <begin position="22"/>
        <end position="148"/>
    </location>
</feature>
<gene>
    <name evidence="2" type="ORF">Q0590_06670</name>
</gene>
<name>A0ABT8R1F7_9BACT</name>
<evidence type="ECO:0000313" key="2">
    <source>
        <dbReference type="EMBL" id="MDO1445927.1"/>
    </source>
</evidence>
<sequence>MKNINTFYLLVFCLMVPLLYACPGKEPNPASKTELIQKNWKVRQVTANDSPVYTDPPVSTPNSQNYANYRLNFTSATGFSRTDVSGTVTTGTWQFDNNENPQKIIFSTGNPLEVELESLAENSLEISYVVQSTKTGDTEYRIILIPAQ</sequence>
<proteinExistence type="predicted"/>
<reference evidence="2" key="1">
    <citation type="submission" date="2023-07" db="EMBL/GenBank/DDBJ databases">
        <title>The genome sequence of Rhodocytophaga aerolata KACC 12507.</title>
        <authorList>
            <person name="Zhang X."/>
        </authorList>
    </citation>
    <scope>NUCLEOTIDE SEQUENCE</scope>
    <source>
        <strain evidence="2">KACC 12507</strain>
    </source>
</reference>
<feature type="signal peptide" evidence="1">
    <location>
        <begin position="1"/>
        <end position="21"/>
    </location>
</feature>
<evidence type="ECO:0000313" key="3">
    <source>
        <dbReference type="Proteomes" id="UP001168528"/>
    </source>
</evidence>